<dbReference type="NCBIfam" id="TIGR00049">
    <property type="entry name" value="iron-sulfur cluster assembly accessory protein"/>
    <property type="match status" value="1"/>
</dbReference>
<dbReference type="InterPro" id="IPR017870">
    <property type="entry name" value="FeS_cluster_insertion_CS"/>
</dbReference>
<dbReference type="InterPro" id="IPR016092">
    <property type="entry name" value="ATAP"/>
</dbReference>
<dbReference type="GO" id="GO:0016226">
    <property type="term" value="P:iron-sulfur cluster assembly"/>
    <property type="evidence" value="ECO:0007669"/>
    <property type="project" value="InterPro"/>
</dbReference>
<evidence type="ECO:0000256" key="5">
    <source>
        <dbReference type="ARBA" id="ARBA00023004"/>
    </source>
</evidence>
<dbReference type="PANTHER" id="PTHR10072">
    <property type="entry name" value="IRON-SULFUR CLUSTER ASSEMBLY PROTEIN"/>
    <property type="match status" value="1"/>
</dbReference>
<reference evidence="9" key="1">
    <citation type="submission" date="2016-10" db="EMBL/GenBank/DDBJ databases">
        <authorList>
            <person name="Varghese N."/>
            <person name="Submissions S."/>
        </authorList>
    </citation>
    <scope>NUCLEOTIDE SEQUENCE [LARGE SCALE GENOMIC DNA]</scope>
    <source>
        <strain evidence="9">LMG 26416</strain>
    </source>
</reference>
<dbReference type="SUPFAM" id="SSF89360">
    <property type="entry name" value="HesB-like domain"/>
    <property type="match status" value="1"/>
</dbReference>
<evidence type="ECO:0000256" key="6">
    <source>
        <dbReference type="ARBA" id="ARBA00032050"/>
    </source>
</evidence>
<dbReference type="FunFam" id="2.60.300.12:FF:000001">
    <property type="entry name" value="Iron-binding protein IscA"/>
    <property type="match status" value="1"/>
</dbReference>
<dbReference type="Pfam" id="PF01521">
    <property type="entry name" value="Fe-S_biosyn"/>
    <property type="match status" value="1"/>
</dbReference>
<evidence type="ECO:0000313" key="9">
    <source>
        <dbReference type="Proteomes" id="UP000199120"/>
    </source>
</evidence>
<dbReference type="AlphaFoldDB" id="A0A1H7FCM9"/>
<gene>
    <name evidence="8" type="ORF">SAMN05192542_101213</name>
</gene>
<dbReference type="Proteomes" id="UP000199120">
    <property type="component" value="Unassembled WGS sequence"/>
</dbReference>
<evidence type="ECO:0000256" key="4">
    <source>
        <dbReference type="ARBA" id="ARBA00022723"/>
    </source>
</evidence>
<dbReference type="GO" id="GO:0005829">
    <property type="term" value="C:cytosol"/>
    <property type="evidence" value="ECO:0007669"/>
    <property type="project" value="TreeGrafter"/>
</dbReference>
<dbReference type="PROSITE" id="PS01152">
    <property type="entry name" value="HESB"/>
    <property type="match status" value="1"/>
</dbReference>
<organism evidence="8 9">
    <name type="scientific">Paraburkholderia caballeronis</name>
    <dbReference type="NCBI Taxonomy" id="416943"/>
    <lineage>
        <taxon>Bacteria</taxon>
        <taxon>Pseudomonadati</taxon>
        <taxon>Pseudomonadota</taxon>
        <taxon>Betaproteobacteria</taxon>
        <taxon>Burkholderiales</taxon>
        <taxon>Burkholderiaceae</taxon>
        <taxon>Paraburkholderia</taxon>
    </lineage>
</organism>
<comment type="cofactor">
    <cofactor evidence="1">
        <name>Fe cation</name>
        <dbReference type="ChEBI" id="CHEBI:24875"/>
    </cofactor>
</comment>
<dbReference type="InterPro" id="IPR011302">
    <property type="entry name" value="IscA_proteobact"/>
</dbReference>
<comment type="similarity">
    <text evidence="2">Belongs to the HesB/IscA family.</text>
</comment>
<accession>A0A1H7FCM9</accession>
<dbReference type="OrthoDB" id="9801228at2"/>
<dbReference type="NCBIfam" id="TIGR02011">
    <property type="entry name" value="IscA"/>
    <property type="match status" value="1"/>
</dbReference>
<evidence type="ECO:0000256" key="2">
    <source>
        <dbReference type="ARBA" id="ARBA00006718"/>
    </source>
</evidence>
<evidence type="ECO:0000313" key="8">
    <source>
        <dbReference type="EMBL" id="SEK22182.1"/>
    </source>
</evidence>
<sequence length="107" mass="11416">MTVSLTPAAARHVERSLQKRGAGVGLRVAVKTSGCSGFAYALEFVDTPNAEDRCFEAHGVTIVVDPRSLPMLDGTELDFVREGLNEGFRFHNPNAKASCGCGESFAV</sequence>
<protein>
    <recommendedName>
        <fullName evidence="3">Iron-binding protein IscA</fullName>
    </recommendedName>
    <alternativeName>
        <fullName evidence="6">Iron-sulfur cluster assembly protein</fullName>
    </alternativeName>
</protein>
<dbReference type="STRING" id="416943.SAMN05445871_6053"/>
<keyword evidence="5" id="KW-0408">Iron</keyword>
<keyword evidence="4" id="KW-0479">Metal-binding</keyword>
<dbReference type="InterPro" id="IPR035903">
    <property type="entry name" value="HesB-like_dom_sf"/>
</dbReference>
<keyword evidence="9" id="KW-1185">Reference proteome</keyword>
<dbReference type="Gene3D" id="2.60.300.12">
    <property type="entry name" value="HesB-like domain"/>
    <property type="match status" value="1"/>
</dbReference>
<dbReference type="RefSeq" id="WP_090552699.1">
    <property type="nucleotide sequence ID" value="NZ_FNSR01000003.1"/>
</dbReference>
<proteinExistence type="inferred from homology"/>
<evidence type="ECO:0000256" key="1">
    <source>
        <dbReference type="ARBA" id="ARBA00001962"/>
    </source>
</evidence>
<dbReference type="GO" id="GO:0051537">
    <property type="term" value="F:2 iron, 2 sulfur cluster binding"/>
    <property type="evidence" value="ECO:0007669"/>
    <property type="project" value="TreeGrafter"/>
</dbReference>
<dbReference type="EMBL" id="FOAJ01000001">
    <property type="protein sequence ID" value="SEK22182.1"/>
    <property type="molecule type" value="Genomic_DNA"/>
</dbReference>
<name>A0A1H7FCM9_9BURK</name>
<dbReference type="GO" id="GO:0046872">
    <property type="term" value="F:metal ion binding"/>
    <property type="evidence" value="ECO:0007669"/>
    <property type="project" value="UniProtKB-KW"/>
</dbReference>
<feature type="domain" description="Core" evidence="7">
    <location>
        <begin position="1"/>
        <end position="103"/>
    </location>
</feature>
<dbReference type="InterPro" id="IPR000361">
    <property type="entry name" value="ATAP_core_dom"/>
</dbReference>
<evidence type="ECO:0000259" key="7">
    <source>
        <dbReference type="Pfam" id="PF01521"/>
    </source>
</evidence>
<dbReference type="InterPro" id="IPR050322">
    <property type="entry name" value="Fe-S_cluster_asmbl/transfer"/>
</dbReference>
<dbReference type="PANTHER" id="PTHR10072:SF41">
    <property type="entry name" value="IRON-SULFUR CLUSTER ASSEMBLY 1 HOMOLOG, MITOCHONDRIAL"/>
    <property type="match status" value="1"/>
</dbReference>
<evidence type="ECO:0000256" key="3">
    <source>
        <dbReference type="ARBA" id="ARBA00014591"/>
    </source>
</evidence>